<dbReference type="Gene3D" id="1.10.1900.10">
    <property type="entry name" value="c-terminal domain of poly(a) binding protein"/>
    <property type="match status" value="1"/>
</dbReference>
<keyword evidence="1" id="KW-1133">Transmembrane helix</keyword>
<dbReference type="OrthoDB" id="1655249at2"/>
<keyword evidence="1" id="KW-0812">Transmembrane</keyword>
<evidence type="ECO:0000313" key="3">
    <source>
        <dbReference type="Proteomes" id="UP000269301"/>
    </source>
</evidence>
<feature type="transmembrane region" description="Helical" evidence="1">
    <location>
        <begin position="203"/>
        <end position="222"/>
    </location>
</feature>
<dbReference type="SUPFAM" id="SSF158560">
    <property type="entry name" value="BH3980-like"/>
    <property type="match status" value="1"/>
</dbReference>
<name>A0A494ZW84_9BACI</name>
<protein>
    <submittedName>
        <fullName evidence="2">DUF1129 family protein</fullName>
    </submittedName>
</protein>
<keyword evidence="1" id="KW-0472">Membrane</keyword>
<dbReference type="InterPro" id="IPR009214">
    <property type="entry name" value="DUF1129"/>
</dbReference>
<keyword evidence="3" id="KW-1185">Reference proteome</keyword>
<reference evidence="2 3" key="1">
    <citation type="journal article" date="2016" name="Int. J. Syst. Evol. Microbiol.">
        <title>Oceanobacillus halophilus sp. nov., a novel moderately halophilic bacterium from a hypersaline lake.</title>
        <authorList>
            <person name="Amoozegar M.A."/>
            <person name="Bagheri M."/>
            <person name="Makhdoumi A."/>
            <person name="Nikou M.M."/>
            <person name="Fazeli S.A.S."/>
            <person name="Schumann P."/>
            <person name="Sproer C."/>
            <person name="Sanchez-Porro C."/>
            <person name="Ventosa A."/>
        </authorList>
    </citation>
    <scope>NUCLEOTIDE SEQUENCE [LARGE SCALE GENOMIC DNA]</scope>
    <source>
        <strain evidence="2 3">DSM 23996</strain>
    </source>
</reference>
<feature type="transmembrane region" description="Helical" evidence="1">
    <location>
        <begin position="128"/>
        <end position="154"/>
    </location>
</feature>
<dbReference type="Proteomes" id="UP000269301">
    <property type="component" value="Unassembled WGS sequence"/>
</dbReference>
<dbReference type="PANTHER" id="PTHR41307:SF1">
    <property type="entry name" value="MEMBRANE PROTEIN"/>
    <property type="match status" value="1"/>
</dbReference>
<dbReference type="RefSeq" id="WP_121205306.1">
    <property type="nucleotide sequence ID" value="NZ_RBZP01000015.1"/>
</dbReference>
<dbReference type="Pfam" id="PF06570">
    <property type="entry name" value="DUF1129"/>
    <property type="match status" value="1"/>
</dbReference>
<proteinExistence type="predicted"/>
<gene>
    <name evidence="2" type="ORF">D8M06_14855</name>
</gene>
<evidence type="ECO:0000313" key="2">
    <source>
        <dbReference type="EMBL" id="RKQ30904.1"/>
    </source>
</evidence>
<feature type="transmembrane region" description="Helical" evidence="1">
    <location>
        <begin position="174"/>
        <end position="197"/>
    </location>
</feature>
<dbReference type="AlphaFoldDB" id="A0A494ZW84"/>
<comment type="caution">
    <text evidence="2">The sequence shown here is derived from an EMBL/GenBank/DDBJ whole genome shotgun (WGS) entry which is preliminary data.</text>
</comment>
<accession>A0A494ZW84</accession>
<dbReference type="EMBL" id="RBZP01000015">
    <property type="protein sequence ID" value="RKQ30904.1"/>
    <property type="molecule type" value="Genomic_DNA"/>
</dbReference>
<dbReference type="PANTHER" id="PTHR41307">
    <property type="entry name" value="MEMBRANE PROTEIN-RELATED"/>
    <property type="match status" value="1"/>
</dbReference>
<evidence type="ECO:0000256" key="1">
    <source>
        <dbReference type="SAM" id="Phobius"/>
    </source>
</evidence>
<organism evidence="2 3">
    <name type="scientific">Oceanobacillus halophilus</name>
    <dbReference type="NCBI Taxonomy" id="930130"/>
    <lineage>
        <taxon>Bacteria</taxon>
        <taxon>Bacillati</taxon>
        <taxon>Bacillota</taxon>
        <taxon>Bacilli</taxon>
        <taxon>Bacillales</taxon>
        <taxon>Bacillaceae</taxon>
        <taxon>Oceanobacillus</taxon>
    </lineage>
</organism>
<sequence length="230" mass="26344">MIAKDYIQLNNERRKKLNKENESLYLDMVVYIRTNANKSEQQTEEVLLELLDHLLKAQANGKTAKDVFGEDLKAYCDELIQEIPAEKTSNHVRFILFMILNLFAIITLFTGIGGYLLHLLFDIGSGSLTFPIGSGISIVILDLLLLTIWIIILLKWIKSSTFKEKKPNKWIEFLQLWLICTVYIGLSLAVLFLMPDFGTTVNLYYPVIIGLGLVLLVATILFNHKYRMTK</sequence>
<feature type="transmembrane region" description="Helical" evidence="1">
    <location>
        <begin position="94"/>
        <end position="116"/>
    </location>
</feature>